<reference evidence="3 4" key="1">
    <citation type="submission" date="2015-02" db="EMBL/GenBank/DDBJ databases">
        <authorList>
            <person name="Slaby B."/>
            <person name="Hentschel U."/>
        </authorList>
    </citation>
    <scope>NUCLEOTIDE SEQUENCE [LARGE SCALE GENOMIC DNA]</scope>
    <source>
        <strain evidence="3">15L</strain>
    </source>
</reference>
<dbReference type="InterPro" id="IPR038450">
    <property type="entry name" value="PSII_Psb27_sf"/>
</dbReference>
<reference evidence="3 4" key="2">
    <citation type="submission" date="2015-05" db="EMBL/GenBank/DDBJ databases">
        <title>Lifestyle Evolution in Cyanobacterial Symbionts of Sponges.</title>
        <authorList>
            <person name="Burgsdorf I."/>
            <person name="Slaby B.M."/>
            <person name="Handley K.M."/>
            <person name="Haber M."/>
            <person name="Blom J."/>
            <person name="Marshall C.W."/>
            <person name="Gilbert J.A."/>
            <person name="Hentschel U."/>
            <person name="Steindler L."/>
        </authorList>
    </citation>
    <scope>NUCLEOTIDE SEQUENCE [LARGE SCALE GENOMIC DNA]</scope>
    <source>
        <strain evidence="3">15L</strain>
    </source>
</reference>
<gene>
    <name evidence="1" type="primary">psb27</name>
    <name evidence="3" type="ORF">TQ37_07375</name>
</gene>
<dbReference type="InterPro" id="IPR025585">
    <property type="entry name" value="PSII_Psb27"/>
</dbReference>
<dbReference type="GO" id="GO:0010207">
    <property type="term" value="P:photosystem II assembly"/>
    <property type="evidence" value="ECO:0007669"/>
    <property type="project" value="UniProtKB-UniRule"/>
</dbReference>
<comment type="subcellular location">
    <subcellularLocation>
        <location evidence="1">Cellular thylakoid membrane</location>
        <topology evidence="1">Lipid-anchor</topology>
        <orientation evidence="1">Lumenal side</orientation>
    </subcellularLocation>
    <text evidence="1">Associated with PSII on the lumenal side of the thylakoid membrane.</text>
</comment>
<dbReference type="PROSITE" id="PS51257">
    <property type="entry name" value="PROKAR_LIPOPROTEIN"/>
    <property type="match status" value="1"/>
</dbReference>
<feature type="signal peptide" evidence="2">
    <location>
        <begin position="1"/>
        <end position="27"/>
    </location>
</feature>
<organism evidence="3 4">
    <name type="scientific">Candidatus Synechococcus spongiarum 15L</name>
    <dbReference type="NCBI Taxonomy" id="1608419"/>
    <lineage>
        <taxon>Bacteria</taxon>
        <taxon>Bacillati</taxon>
        <taxon>Cyanobacteriota</taxon>
        <taxon>Cyanophyceae</taxon>
        <taxon>Synechococcales</taxon>
        <taxon>Synechococcaceae</taxon>
        <taxon>Synechococcus</taxon>
    </lineage>
</organism>
<dbReference type="Proteomes" id="UP000035037">
    <property type="component" value="Unassembled WGS sequence"/>
</dbReference>
<dbReference type="EMBL" id="JYFQ01000145">
    <property type="protein sequence ID" value="KKZ11363.1"/>
    <property type="molecule type" value="Genomic_DNA"/>
</dbReference>
<dbReference type="STRING" id="431041.FLM9_1116"/>
<feature type="chain" id="PRO_5008836430" description="Photosystem II lipoprotein Psb27" evidence="2">
    <location>
        <begin position="28"/>
        <end position="133"/>
    </location>
</feature>
<dbReference type="GO" id="GO:0031977">
    <property type="term" value="C:thylakoid lumen"/>
    <property type="evidence" value="ECO:0007669"/>
    <property type="project" value="UniProtKB-UniRule"/>
</dbReference>
<dbReference type="GO" id="GO:0010206">
    <property type="term" value="P:photosystem II repair"/>
    <property type="evidence" value="ECO:0007669"/>
    <property type="project" value="UniProtKB-UniRule"/>
</dbReference>
<evidence type="ECO:0000313" key="4">
    <source>
        <dbReference type="Proteomes" id="UP000035037"/>
    </source>
</evidence>
<dbReference type="InterPro" id="IPR017488">
    <property type="entry name" value="PSII_Psb27_cyano_bac"/>
</dbReference>
<evidence type="ECO:0000256" key="2">
    <source>
        <dbReference type="SAM" id="SignalP"/>
    </source>
</evidence>
<comment type="similarity">
    <text evidence="1">Belongs to the Psb27 family.</text>
</comment>
<evidence type="ECO:0000313" key="3">
    <source>
        <dbReference type="EMBL" id="KKZ11363.1"/>
    </source>
</evidence>
<accession>A0A0G8AUE8</accession>
<comment type="subunit">
    <text evidence="1">Monomer. Forms a complex with a monomeric, partially assembled PSII. This is probably the complex in which D1 is assembled and/or replaced.</text>
</comment>
<keyword evidence="1" id="KW-0793">Thylakoid</keyword>
<dbReference type="Pfam" id="PF13326">
    <property type="entry name" value="PSII_Pbs27"/>
    <property type="match status" value="1"/>
</dbReference>
<dbReference type="Gene3D" id="1.20.58.810">
    <property type="entry name" value="Photosystem II Pbs27"/>
    <property type="match status" value="1"/>
</dbReference>
<keyword evidence="1" id="KW-0449">Lipoprotein</keyword>
<keyword evidence="1" id="KW-0472">Membrane</keyword>
<evidence type="ECO:0000256" key="1">
    <source>
        <dbReference type="HAMAP-Rule" id="MF_01481"/>
    </source>
</evidence>
<proteinExistence type="inferred from homology"/>
<dbReference type="HAMAP" id="MF_01481">
    <property type="entry name" value="PSII_Psb27"/>
    <property type="match status" value="1"/>
</dbReference>
<dbReference type="AlphaFoldDB" id="A0A0G8AUE8"/>
<dbReference type="PATRIC" id="fig|1608419.3.peg.601"/>
<comment type="caution">
    <text evidence="3">The sequence shown here is derived from an EMBL/GenBank/DDBJ whole genome shotgun (WGS) entry which is preliminary data.</text>
</comment>
<dbReference type="PANTHER" id="PTHR34041:SF1">
    <property type="entry name" value="PHOTOSYSTEM II REPAIR PROTEIN PSB27-H1, CHLOROPLASTIC"/>
    <property type="match status" value="1"/>
</dbReference>
<sequence>MVRVVLHLVAGLLALVVTLTGCSGADAHGLTGHYADDTIAVITELRQAVQVDVEDPDYRQVERESRDLMNDYISRYRRNPRIKALTSFTTMQTALNGLAGHYANFENRPIPEKLRNRLQKEWKVAELSVARGA</sequence>
<dbReference type="GO" id="GO:0009523">
    <property type="term" value="C:photosystem II"/>
    <property type="evidence" value="ECO:0007669"/>
    <property type="project" value="InterPro"/>
</dbReference>
<protein>
    <recommendedName>
        <fullName evidence="1">Photosystem II lipoprotein Psb27</fullName>
    </recommendedName>
    <alternativeName>
        <fullName evidence="1">Photosystem II 11 kDa protein</fullName>
    </alternativeName>
</protein>
<dbReference type="PANTHER" id="PTHR34041">
    <property type="entry name" value="PHOTOSYSTEM II REPAIR PROTEIN PSB27-H1, CHLOROPLASTIC"/>
    <property type="match status" value="1"/>
</dbReference>
<keyword evidence="1 2" id="KW-0732">Signal</keyword>
<dbReference type="GO" id="GO:0031676">
    <property type="term" value="C:plasma membrane-derived thylakoid membrane"/>
    <property type="evidence" value="ECO:0007669"/>
    <property type="project" value="UniProtKB-SubCell"/>
</dbReference>
<dbReference type="NCBIfam" id="TIGR03044">
    <property type="entry name" value="PS_II_psb27"/>
    <property type="match status" value="1"/>
</dbReference>
<name>A0A0G8AUE8_9SYNE</name>
<keyword evidence="1" id="KW-0564">Palmitate</keyword>
<comment type="function">
    <text evidence="1">Plays a role in the repair and/or biogenesis of the calcium-manganese-oxide cluster on the lumenal face of the thylakoid membrane. Its presence in a photosystem II (PSII) preparation prevents binding of some small extrinsic subunits and thus assembly of calcium-manganese-oxide cluster.</text>
</comment>